<accession>A0A9P6MT94</accession>
<evidence type="ECO:0000313" key="3">
    <source>
        <dbReference type="Proteomes" id="UP000703661"/>
    </source>
</evidence>
<feature type="compositionally biased region" description="Basic residues" evidence="1">
    <location>
        <begin position="150"/>
        <end position="165"/>
    </location>
</feature>
<organism evidence="2 3">
    <name type="scientific">Entomortierella chlamydospora</name>
    <dbReference type="NCBI Taxonomy" id="101097"/>
    <lineage>
        <taxon>Eukaryota</taxon>
        <taxon>Fungi</taxon>
        <taxon>Fungi incertae sedis</taxon>
        <taxon>Mucoromycota</taxon>
        <taxon>Mortierellomycotina</taxon>
        <taxon>Mortierellomycetes</taxon>
        <taxon>Mortierellales</taxon>
        <taxon>Mortierellaceae</taxon>
        <taxon>Entomortierella</taxon>
    </lineage>
</organism>
<sequence length="389" mass="44305">MSPVSRQAKLVHLIGYVDRQRELVSSEDETDEPQQPVVERRHELKQRSVPDALDPCLALPRALPRKMISSSNLSLYRDTLYNDAGIENDFMPQSQRRLITFDRPIVFRAQAEDDFELQRRPLMRQPTVQSMDRSIKPGRLGGFSSFLTKGRRQHLRHQGSHHTLQRKSFDDCDTEDRSRFHAISYKSGRALKPAKMSSSGDSETQSDDLIKPRSTVKQMFLDVFKKSSGKPGPEAATGPYREEQLHPEFLQESYDKQERQLFNLWSPPHVVAADDDDDEEEEESSSSDQSPRTIQSPWTPDSPSSSTTLRHSASFNRLFPYLDDCSKVEDEGDNQKTLEPSDQLVPISNLIRELAAFGLDYVNHNSCSNQRTEQANDFQSAGNYVVAAM</sequence>
<feature type="compositionally biased region" description="Low complexity" evidence="1">
    <location>
        <begin position="296"/>
        <end position="308"/>
    </location>
</feature>
<feature type="compositionally biased region" description="Acidic residues" evidence="1">
    <location>
        <begin position="273"/>
        <end position="285"/>
    </location>
</feature>
<proteinExistence type="predicted"/>
<dbReference type="AlphaFoldDB" id="A0A9P6MT94"/>
<protein>
    <submittedName>
        <fullName evidence="2">Uncharacterized protein</fullName>
    </submittedName>
</protein>
<dbReference type="OrthoDB" id="2352441at2759"/>
<comment type="caution">
    <text evidence="2">The sequence shown here is derived from an EMBL/GenBank/DDBJ whole genome shotgun (WGS) entry which is preliminary data.</text>
</comment>
<feature type="region of interest" description="Disordered" evidence="1">
    <location>
        <begin position="150"/>
        <end position="171"/>
    </location>
</feature>
<name>A0A9P6MT94_9FUNG</name>
<keyword evidence="3" id="KW-1185">Reference proteome</keyword>
<dbReference type="EMBL" id="JAAAID010001025">
    <property type="protein sequence ID" value="KAG0012174.1"/>
    <property type="molecule type" value="Genomic_DNA"/>
</dbReference>
<evidence type="ECO:0000256" key="1">
    <source>
        <dbReference type="SAM" id="MobiDB-lite"/>
    </source>
</evidence>
<reference evidence="2" key="1">
    <citation type="journal article" date="2020" name="Fungal Divers.">
        <title>Resolving the Mortierellaceae phylogeny through synthesis of multi-gene phylogenetics and phylogenomics.</title>
        <authorList>
            <person name="Vandepol N."/>
            <person name="Liber J."/>
            <person name="Desiro A."/>
            <person name="Na H."/>
            <person name="Kennedy M."/>
            <person name="Barry K."/>
            <person name="Grigoriev I.V."/>
            <person name="Miller A.N."/>
            <person name="O'Donnell K."/>
            <person name="Stajich J.E."/>
            <person name="Bonito G."/>
        </authorList>
    </citation>
    <scope>NUCLEOTIDE SEQUENCE</scope>
    <source>
        <strain evidence="2">NRRL 2769</strain>
    </source>
</reference>
<gene>
    <name evidence="2" type="ORF">BGZ80_000151</name>
</gene>
<feature type="region of interest" description="Disordered" evidence="1">
    <location>
        <begin position="269"/>
        <end position="310"/>
    </location>
</feature>
<dbReference type="Proteomes" id="UP000703661">
    <property type="component" value="Unassembled WGS sequence"/>
</dbReference>
<evidence type="ECO:0000313" key="2">
    <source>
        <dbReference type="EMBL" id="KAG0012174.1"/>
    </source>
</evidence>
<feature type="region of interest" description="Disordered" evidence="1">
    <location>
        <begin position="184"/>
        <end position="244"/>
    </location>
</feature>